<protein>
    <submittedName>
        <fullName evidence="3">SMC family ATPase</fullName>
    </submittedName>
</protein>
<evidence type="ECO:0000256" key="1">
    <source>
        <dbReference type="SAM" id="MobiDB-lite"/>
    </source>
</evidence>
<evidence type="ECO:0000313" key="4">
    <source>
        <dbReference type="Proteomes" id="UP000694287"/>
    </source>
</evidence>
<organism evidence="3 4">
    <name type="scientific">Pseudonocardia abyssalis</name>
    <dbReference type="NCBI Taxonomy" id="2792008"/>
    <lineage>
        <taxon>Bacteria</taxon>
        <taxon>Bacillati</taxon>
        <taxon>Actinomycetota</taxon>
        <taxon>Actinomycetes</taxon>
        <taxon>Pseudonocardiales</taxon>
        <taxon>Pseudonocardiaceae</taxon>
        <taxon>Pseudonocardia</taxon>
    </lineage>
</organism>
<name>A0ABS6UM00_9PSEU</name>
<evidence type="ECO:0000259" key="2">
    <source>
        <dbReference type="Pfam" id="PF13476"/>
    </source>
</evidence>
<feature type="compositionally biased region" description="Basic and acidic residues" evidence="1">
    <location>
        <begin position="709"/>
        <end position="733"/>
    </location>
</feature>
<dbReference type="RefSeq" id="WP_218602246.1">
    <property type="nucleotide sequence ID" value="NZ_JADQDJ010000054.1"/>
</dbReference>
<dbReference type="Proteomes" id="UP000694287">
    <property type="component" value="Unassembled WGS sequence"/>
</dbReference>
<proteinExistence type="predicted"/>
<feature type="region of interest" description="Disordered" evidence="1">
    <location>
        <begin position="879"/>
        <end position="925"/>
    </location>
</feature>
<feature type="compositionally biased region" description="Basic and acidic residues" evidence="1">
    <location>
        <begin position="887"/>
        <end position="915"/>
    </location>
</feature>
<sequence length="1128" mass="117136">MRPVLLELDGFASFREPTVVDFTGAEYFALVGPTGSGKSTIIDAITFALYGSVPRWDNQRTVALALAPTAGRGTVKLVFDVGGARYVAARELRRAASGSVSVRSARLERLRDPSGTAGVDEETEPLADGAGGVTSAVEELLGLPFGDFTTCVVLPQGDFAEFLHTEPRKRQEKLVRILGLGLYDQIAREANSESAAQRQRAEVLSEQLTGYADATPAAEAAAQRRVDALVALTGRVDALVPRIEKAAAEQAAAEADAARIRAEGTVLAALTAPDGLADLDARRAATATALSTAAVAHSSAEAEDGDARDALAAAPERGPLELVRSRHAELAALTGDLPGLRDRHAKSLAAFDTAARDAADARTALDTARAARDTATVAATTAADTVRRLISERDGLRALAVPAGLDALGRRRSAAVAALAEADSALAAAESADARARDALDAAPARGPLEQARREHAERASVLQEQEAAVARRADAERAVAAAAERVRAARHALDHAEARRADGQRADLAAALRPALAVGEPCPVCAQAVATLPPAGAEPDPGAERAVVDAVGAHDAARTEEAAASSALARAAADADRLDSALQRLRPEPDAATVEQRLDGLAEAERTARDADTAVRAARRARETEAREVDTVRAETQGAAAALRTARDPLVPFGAPAVSDDDVLAGWTALVWWASEQAADRDTALTGARAAVAVADGESDAASSALHAADRAATDRRAEETAAARAEQEARGAVDGVQARLGELRTALDGAPSDADAARSLERRSVLEDAARTSDAALRSARAALRAAEREAAQVADEVGAAWSALRAARDPLVPLGAPAVTGDDLRAAWDRLAGWASDAAADRRTAWTAADAAARSARESRDTAVRALVDDLAAHDLALPPARPDASRPDASRPDASRPDASRPDASRPDGPHADPGAARSTVAAAVERARAAHARLAERRDTVARITADRDAAEEAQQVAKMLGGLLRSDGFPRWLVASALDALVADASTSLAELSGGQFALTHDNGEFLVIDHADADAKRPVKTLSGGETFQASLALALALSAQMSGLAARGAARLESIFLDEGFGTLDEANLEVVASTLENLAARGDRMVGVVTHVPALAERVPVRFRVARDQRTSSVTRENL</sequence>
<feature type="domain" description="Rad50/SbcC-type AAA" evidence="2">
    <location>
        <begin position="6"/>
        <end position="209"/>
    </location>
</feature>
<dbReference type="EMBL" id="JADQDK010000001">
    <property type="protein sequence ID" value="MBW0132956.1"/>
    <property type="molecule type" value="Genomic_DNA"/>
</dbReference>
<accession>A0ABS6UM00</accession>
<dbReference type="InterPro" id="IPR038729">
    <property type="entry name" value="Rad50/SbcC_AAA"/>
</dbReference>
<dbReference type="PANTHER" id="PTHR32114">
    <property type="entry name" value="ABC TRANSPORTER ABCH.3"/>
    <property type="match status" value="1"/>
</dbReference>
<feature type="compositionally biased region" description="Low complexity" evidence="1">
    <location>
        <begin position="698"/>
        <end position="708"/>
    </location>
</feature>
<evidence type="ECO:0000313" key="3">
    <source>
        <dbReference type="EMBL" id="MBW0132956.1"/>
    </source>
</evidence>
<comment type="caution">
    <text evidence="3">The sequence shown here is derived from an EMBL/GenBank/DDBJ whole genome shotgun (WGS) entry which is preliminary data.</text>
</comment>
<feature type="region of interest" description="Disordered" evidence="1">
    <location>
        <begin position="698"/>
        <end position="735"/>
    </location>
</feature>
<dbReference type="PANTHER" id="PTHR32114:SF2">
    <property type="entry name" value="ABC TRANSPORTER ABCH.3"/>
    <property type="match status" value="1"/>
</dbReference>
<dbReference type="Pfam" id="PF13476">
    <property type="entry name" value="AAA_23"/>
    <property type="match status" value="1"/>
</dbReference>
<gene>
    <name evidence="3" type="ORF">I4I81_01615</name>
</gene>
<reference evidence="3 4" key="1">
    <citation type="submission" date="2020-11" db="EMBL/GenBank/DDBJ databases">
        <title>Pseudonocardia abyssalis sp. nov. and Pseudonocardia oceani sp. nov., description and phylogenomic analysis of two novel actinomycetes isolated from the deep Southern Ocean.</title>
        <authorList>
            <person name="Parra J."/>
        </authorList>
    </citation>
    <scope>NUCLEOTIDE SEQUENCE [LARGE SCALE GENOMIC DNA]</scope>
    <source>
        <strain evidence="3 4">KRD-168</strain>
    </source>
</reference>
<keyword evidence="4" id="KW-1185">Reference proteome</keyword>
<dbReference type="Pfam" id="PF13558">
    <property type="entry name" value="SbcC_Walker_B"/>
    <property type="match status" value="1"/>
</dbReference>